<evidence type="ECO:0000259" key="7">
    <source>
        <dbReference type="Pfam" id="PF17045"/>
    </source>
</evidence>
<feature type="domain" description="CEP63/Deup1 CEP152 binding coiled coil" evidence="8">
    <location>
        <begin position="730"/>
        <end position="764"/>
    </location>
</feature>
<evidence type="ECO:0000256" key="6">
    <source>
        <dbReference type="SAM" id="MobiDB-lite"/>
    </source>
</evidence>
<evidence type="ECO:0000256" key="2">
    <source>
        <dbReference type="ARBA" id="ARBA00007181"/>
    </source>
</evidence>
<feature type="region of interest" description="Disordered" evidence="6">
    <location>
        <begin position="638"/>
        <end position="713"/>
    </location>
</feature>
<feature type="compositionally biased region" description="Basic and acidic residues" evidence="6">
    <location>
        <begin position="235"/>
        <end position="247"/>
    </location>
</feature>
<dbReference type="GO" id="GO:0005737">
    <property type="term" value="C:cytoplasm"/>
    <property type="evidence" value="ECO:0007669"/>
    <property type="project" value="UniProtKB-SubCell"/>
</dbReference>
<dbReference type="Pfam" id="PF25771">
    <property type="entry name" value="CC_CEP152-bind"/>
    <property type="match status" value="1"/>
</dbReference>
<dbReference type="AlphaFoldDB" id="A0A8T2NNE3"/>
<feature type="region of interest" description="Disordered" evidence="6">
    <location>
        <begin position="226"/>
        <end position="247"/>
    </location>
</feature>
<dbReference type="GO" id="GO:0007099">
    <property type="term" value="P:centriole replication"/>
    <property type="evidence" value="ECO:0007669"/>
    <property type="project" value="TreeGrafter"/>
</dbReference>
<reference evidence="9" key="1">
    <citation type="thesis" date="2021" institute="BYU ScholarsArchive" country="Provo, UT, USA">
        <title>Applications of and Algorithms for Genome Assembly and Genomic Analyses with an Emphasis on Marine Teleosts.</title>
        <authorList>
            <person name="Pickett B.D."/>
        </authorList>
    </citation>
    <scope>NUCLEOTIDE SEQUENCE</scope>
    <source>
        <strain evidence="9">HI-2016</strain>
    </source>
</reference>
<feature type="compositionally biased region" description="Polar residues" evidence="6">
    <location>
        <begin position="772"/>
        <end position="786"/>
    </location>
</feature>
<gene>
    <name evidence="9" type="ORF">JZ751_019099</name>
</gene>
<dbReference type="GO" id="GO:0005814">
    <property type="term" value="C:centriole"/>
    <property type="evidence" value="ECO:0007669"/>
    <property type="project" value="TreeGrafter"/>
</dbReference>
<keyword evidence="3" id="KW-0963">Cytoplasm</keyword>
<dbReference type="Gene3D" id="1.20.58.130">
    <property type="match status" value="1"/>
</dbReference>
<evidence type="ECO:0000259" key="8">
    <source>
        <dbReference type="Pfam" id="PF25771"/>
    </source>
</evidence>
<feature type="compositionally biased region" description="Basic and acidic residues" evidence="6">
    <location>
        <begin position="277"/>
        <end position="287"/>
    </location>
</feature>
<comment type="similarity">
    <text evidence="2">Belongs to the CEP63 family.</text>
</comment>
<dbReference type="Pfam" id="PF17045">
    <property type="entry name" value="CEP63"/>
    <property type="match status" value="1"/>
</dbReference>
<organism evidence="9 10">
    <name type="scientific">Albula glossodonta</name>
    <name type="common">roundjaw bonefish</name>
    <dbReference type="NCBI Taxonomy" id="121402"/>
    <lineage>
        <taxon>Eukaryota</taxon>
        <taxon>Metazoa</taxon>
        <taxon>Chordata</taxon>
        <taxon>Craniata</taxon>
        <taxon>Vertebrata</taxon>
        <taxon>Euteleostomi</taxon>
        <taxon>Actinopterygii</taxon>
        <taxon>Neopterygii</taxon>
        <taxon>Teleostei</taxon>
        <taxon>Albuliformes</taxon>
        <taxon>Albulidae</taxon>
        <taxon>Albula</taxon>
    </lineage>
</organism>
<feature type="compositionally biased region" description="Low complexity" evidence="6">
    <location>
        <begin position="663"/>
        <end position="674"/>
    </location>
</feature>
<dbReference type="PANTHER" id="PTHR18875">
    <property type="entry name" value="SARCOMA ANTIGEN NY-SAR-24/CYTOSKELETAL PROTEIN SOJO"/>
    <property type="match status" value="1"/>
</dbReference>
<accession>A0A8T2NNE3</accession>
<keyword evidence="10" id="KW-1185">Reference proteome</keyword>
<dbReference type="OrthoDB" id="10007333at2759"/>
<dbReference type="InterPro" id="IPR057656">
    <property type="entry name" value="CEP63/Deup1_CC"/>
</dbReference>
<comment type="caution">
    <text evidence="9">The sequence shown here is derived from an EMBL/GenBank/DDBJ whole genome shotgun (WGS) entry which is preliminary data.</text>
</comment>
<feature type="region of interest" description="Disordered" evidence="6">
    <location>
        <begin position="277"/>
        <end position="299"/>
    </location>
</feature>
<feature type="compositionally biased region" description="Polar residues" evidence="6">
    <location>
        <begin position="651"/>
        <end position="662"/>
    </location>
</feature>
<comment type="subcellular location">
    <subcellularLocation>
        <location evidence="1">Cytoplasm</location>
    </subcellularLocation>
</comment>
<dbReference type="InterPro" id="IPR031470">
    <property type="entry name" value="CEP63/Deup1_N"/>
</dbReference>
<feature type="region of interest" description="Disordered" evidence="6">
    <location>
        <begin position="158"/>
        <end position="178"/>
    </location>
</feature>
<feature type="coiled-coil region" evidence="5">
    <location>
        <begin position="399"/>
        <end position="449"/>
    </location>
</feature>
<evidence type="ECO:0000313" key="10">
    <source>
        <dbReference type="Proteomes" id="UP000824540"/>
    </source>
</evidence>
<dbReference type="EMBL" id="JAFBMS010000034">
    <property type="protein sequence ID" value="KAG9341584.1"/>
    <property type="molecule type" value="Genomic_DNA"/>
</dbReference>
<feature type="compositionally biased region" description="Low complexity" evidence="6">
    <location>
        <begin position="701"/>
        <end position="713"/>
    </location>
</feature>
<protein>
    <recommendedName>
        <fullName evidence="11">Centrosomal protein Cep63/Deup1 N-terminal domain-containing protein</fullName>
    </recommendedName>
</protein>
<dbReference type="PANTHER" id="PTHR18875:SF3">
    <property type="entry name" value="CENTROSOMAL PROTEIN OF 63 KDA"/>
    <property type="match status" value="1"/>
</dbReference>
<evidence type="ECO:0000256" key="3">
    <source>
        <dbReference type="ARBA" id="ARBA00022490"/>
    </source>
</evidence>
<proteinExistence type="inferred from homology"/>
<feature type="region of interest" description="Disordered" evidence="6">
    <location>
        <begin position="765"/>
        <end position="786"/>
    </location>
</feature>
<feature type="domain" description="CEP63/Deup1 N-terminal" evidence="7">
    <location>
        <begin position="59"/>
        <end position="324"/>
    </location>
</feature>
<dbReference type="Proteomes" id="UP000824540">
    <property type="component" value="Unassembled WGS sequence"/>
</dbReference>
<dbReference type="GO" id="GO:0098535">
    <property type="term" value="P:de novo centriole assembly involved in multi-ciliated epithelial cell differentiation"/>
    <property type="evidence" value="ECO:0007669"/>
    <property type="project" value="TreeGrafter"/>
</dbReference>
<feature type="coiled-coil region" evidence="5">
    <location>
        <begin position="327"/>
        <end position="354"/>
    </location>
</feature>
<keyword evidence="4 5" id="KW-0175">Coiled coil</keyword>
<evidence type="ECO:0008006" key="11">
    <source>
        <dbReference type="Google" id="ProtNLM"/>
    </source>
</evidence>
<sequence>MRLQLANGQYWWSIKNSELALPCNQSCYVSNFDRYTWCQWLEMDAFLGTLQDHDVSSVLTSCEPELLELMRQIDIMVAHKRSEWEAEMQTLEGKLRTREEELESIRDHAQSKNAEVSALRQQLEDMQSGRQETITKYEEQLHHLRDELSKLKRSYEKLQRKQLKGSKEGTKSQEGDKTEMTRLVSKLEEFRQRSVEWEQQRVQYQKQVASLETQRKTLADQFQQFQNMQRPQARGSREPEQGEKARLEEEVQRLRGQLERAQDELRAQDLERLSLQMEHGDSQRERQVSSTVGNSSGGGGVVDRRLVVLSEEKAELRATLDTQDEFVRSSGLQLQQLRSELAKLNQALQAKDSIIWSLEECLGDQGVSSGLAVLRRELERTLTQLHASRACEGHLKAEVARLRDSLENLKGSKGELAKKPEQKRLEEEHSRTLAEVKRLRDELHKAEQTKRGEVEGMRKEVSHLTNELHQRDITIATLSGSASSIERQLRAEVERAERRASELKVTQVQVEALKMENQHLTEMVERLECRSSKLDESSLSVLRETYVSTMSRVEQENQQLRQELVEVHAQMEAYTQTWQEKLQQALLQNQAKMSQLRLAEERKSKDLQQKHREEVLAMEMKMQENTTRYEEEIRRLQSQLDTPNPTPCPVPQTSRPNSAQFRSPSSSSSSSSCSGLRMGRTAGQEKPSLLIDVPDGEESRSSTSSSLESLRQLSPLATKDSSIADSVAGRFLEEETLRSQELLKRLDAHIEDMKEDTSKTVRRYLEEGLRPPSTQQPEPGQATSQE</sequence>
<name>A0A8T2NNE3_9TELE</name>
<evidence type="ECO:0000313" key="9">
    <source>
        <dbReference type="EMBL" id="KAG9341584.1"/>
    </source>
</evidence>
<evidence type="ECO:0000256" key="5">
    <source>
        <dbReference type="SAM" id="Coils"/>
    </source>
</evidence>
<evidence type="ECO:0000256" key="4">
    <source>
        <dbReference type="ARBA" id="ARBA00023054"/>
    </source>
</evidence>
<evidence type="ECO:0000256" key="1">
    <source>
        <dbReference type="ARBA" id="ARBA00004496"/>
    </source>
</evidence>